<evidence type="ECO:0008006" key="4">
    <source>
        <dbReference type="Google" id="ProtNLM"/>
    </source>
</evidence>
<gene>
    <name evidence="2" type="ORF">BECKH772A_GA0070896_103482</name>
    <name evidence="1" type="ORF">BECKH772B_GA0070898_103392</name>
    <name evidence="3" type="ORF">BECKH772C_GA0070978_103361</name>
</gene>
<evidence type="ECO:0000313" key="2">
    <source>
        <dbReference type="EMBL" id="VFK03724.1"/>
    </source>
</evidence>
<protein>
    <recommendedName>
        <fullName evidence="4">DUF4178 domain-containing protein</fullName>
    </recommendedName>
</protein>
<evidence type="ECO:0000313" key="3">
    <source>
        <dbReference type="EMBL" id="VFK06232.1"/>
    </source>
</evidence>
<evidence type="ECO:0000313" key="1">
    <source>
        <dbReference type="EMBL" id="VFK03246.1"/>
    </source>
</evidence>
<reference evidence="3" key="1">
    <citation type="submission" date="2019-02" db="EMBL/GenBank/DDBJ databases">
        <authorList>
            <person name="Gruber-Vodicka R. H."/>
            <person name="Seah K. B. B."/>
        </authorList>
    </citation>
    <scope>NUCLEOTIDE SEQUENCE</scope>
    <source>
        <strain evidence="3">BECK_SA2B12</strain>
        <strain evidence="2">BECK_SA2B15</strain>
        <strain evidence="1">BECK_SA2B20</strain>
    </source>
</reference>
<organism evidence="3">
    <name type="scientific">Candidatus Kentrum eta</name>
    <dbReference type="NCBI Taxonomy" id="2126337"/>
    <lineage>
        <taxon>Bacteria</taxon>
        <taxon>Pseudomonadati</taxon>
        <taxon>Pseudomonadota</taxon>
        <taxon>Gammaproteobacteria</taxon>
        <taxon>Candidatus Kentrum</taxon>
    </lineage>
</organism>
<dbReference type="EMBL" id="CAADFJ010000336">
    <property type="protein sequence ID" value="VFK06232.1"/>
    <property type="molecule type" value="Genomic_DNA"/>
</dbReference>
<accession>A0A450VN48</accession>
<proteinExistence type="predicted"/>
<sequence length="218" mass="24662">MSLLKTLFRAVRKDGENPSRALDHPKDLQPGDIVKFGFIGPRALSNQSFRVAEINTCDLGGEQHKKTLFTLQGTDAEIRLAVVDNGRGEQIEVGRAVLPEDVERLFDRDAFIDLLDPETGVHHILERDDEPEYLAGWTGPVYRQEAGHNAYFHTGDYRSQRLPDSEEESDGFSYYFLVSDDRQFGLEAQVYDGGRTAVYLLVYLATSRIEELWPGDSH</sequence>
<name>A0A450VN48_9GAMM</name>
<dbReference type="EMBL" id="CAADFG010000348">
    <property type="protein sequence ID" value="VFK03724.1"/>
    <property type="molecule type" value="Genomic_DNA"/>
</dbReference>
<dbReference type="AlphaFoldDB" id="A0A450VN48"/>
<dbReference type="EMBL" id="CAADFI010000339">
    <property type="protein sequence ID" value="VFK03246.1"/>
    <property type="molecule type" value="Genomic_DNA"/>
</dbReference>